<name>A0ABY8KMG8_9BACI</name>
<proteinExistence type="predicted"/>
<protein>
    <submittedName>
        <fullName evidence="1">Uncharacterized protein</fullName>
    </submittedName>
</protein>
<gene>
    <name evidence="1" type="ORF">QBO96_10590</name>
</gene>
<evidence type="ECO:0000313" key="1">
    <source>
        <dbReference type="EMBL" id="WGF40659.1"/>
    </source>
</evidence>
<evidence type="ECO:0000313" key="2">
    <source>
        <dbReference type="Proteomes" id="UP001244564"/>
    </source>
</evidence>
<keyword evidence="2" id="KW-1185">Reference proteome</keyword>
<sequence length="883" mass="105019">MPTFTRTYMNPHDWDNHPLRNQLENGIHICASSNMRTGISMAYQNYTNLCSINALMKELYPMWNSSEFQLEQYLELSKWLQENKQLFPSNKLFDAFRTNTKGLVMLMRKLAESGVKPKDLKDTYTDMNLRGQSVSEKELMFLKIWTAVDNGSAGSYSYASYRHQLINKKLTIEDLNKALESLKAKDKHVPLPAEPVIFLHGFYFITPEQQFFLEQLKESFTVIMFLYYEPKYERTFSFMRSFIQPKYGWEAIPYKNDSAAMTDHISDLFLRVYEDGNGTFKKGTQEVLSYSNFFEFIQDVIYPNYPTEKNSILKEFNIFTPNANEMNELLLNHYPEFDQKNRNFLSYPVGRFFSIIHEIYQDGQYRLTYDQLHELFASGWLYNRETRQNARNYTHDLKDIEAYVEQANTIDQLITLCENLRNQILFIHKRFPLPADASRMQKSTRSPFTKNSHFSMEMDRLNHIIKFLVEIKDICNELFESGQSGTKINLHFKKLEHLMNRRIGHVQQDFNKVEQKLVEDLRTRLSYIRSDTDLLYNDLHEAVSLYLSGKFDSKKEKLIRPFMEIDGEAFKQKNLDYDYKVYVSGLDELSLPLVAETIHWPLQRDTWIALGDRVPRIAYDYMRTDAKKYISRYLFYIMLRFISKDRLHLSWIRHFISQDERKSALYIRQLELPTINYTPPIQEKMYVQNRLLTEMVYSQDELESGYKTLLYNDFFAEYVQCPKRFYYSYLMQEYPVFRSEYTQIFLFTELVKISAKAANYDSKQLYRNLDPFFPQWITVKKRLEAENALNYAYKRTLQQNQVDENVYVSEIRKNFQFPGLKNGRREALFEQAVMQRHSIEEKLMTEQQVSLDATPGYHCRFCPHNDLCPSVTHGIDLKEDTDD</sequence>
<dbReference type="RefSeq" id="WP_279496012.1">
    <property type="nucleotide sequence ID" value="NZ_CP122283.1"/>
</dbReference>
<accession>A0ABY8KMG8</accession>
<dbReference type="Proteomes" id="UP001244564">
    <property type="component" value="Chromosome"/>
</dbReference>
<organism evidence="1 2">
    <name type="scientific">Lysinibacillus capsici</name>
    <dbReference type="NCBI Taxonomy" id="2115968"/>
    <lineage>
        <taxon>Bacteria</taxon>
        <taxon>Bacillati</taxon>
        <taxon>Bacillota</taxon>
        <taxon>Bacilli</taxon>
        <taxon>Bacillales</taxon>
        <taxon>Bacillaceae</taxon>
        <taxon>Lysinibacillus</taxon>
    </lineage>
</organism>
<dbReference type="EMBL" id="CP122283">
    <property type="protein sequence ID" value="WGF40659.1"/>
    <property type="molecule type" value="Genomic_DNA"/>
</dbReference>
<reference evidence="1 2" key="1">
    <citation type="submission" date="2023-04" db="EMBL/GenBank/DDBJ databases">
        <title>Genomic of Lysinibacillus capsici TSBLM.</title>
        <authorList>
            <person name="Hu X.S."/>
            <person name="Yu C.H."/>
        </authorList>
    </citation>
    <scope>NUCLEOTIDE SEQUENCE [LARGE SCALE GENOMIC DNA]</scope>
    <source>
        <strain evidence="1 2">TSBLM</strain>
    </source>
</reference>